<feature type="compositionally biased region" description="Basic and acidic residues" evidence="4">
    <location>
        <begin position="687"/>
        <end position="728"/>
    </location>
</feature>
<feature type="region of interest" description="Disordered" evidence="4">
    <location>
        <begin position="127"/>
        <end position="185"/>
    </location>
</feature>
<dbReference type="SUPFAM" id="SSF53098">
    <property type="entry name" value="Ribonuclease H-like"/>
    <property type="match status" value="1"/>
</dbReference>
<dbReference type="PANTHER" id="PTHR13620:SF104">
    <property type="entry name" value="EXONUCLEASE 3'-5' DOMAIN-CONTAINING PROTEIN 2"/>
    <property type="match status" value="1"/>
</dbReference>
<organism evidence="6 7">
    <name type="scientific">Hortaea werneckii</name>
    <name type="common">Black yeast</name>
    <name type="synonym">Cladosporium werneckii</name>
    <dbReference type="NCBI Taxonomy" id="91943"/>
    <lineage>
        <taxon>Eukaryota</taxon>
        <taxon>Fungi</taxon>
        <taxon>Dikarya</taxon>
        <taxon>Ascomycota</taxon>
        <taxon>Pezizomycotina</taxon>
        <taxon>Dothideomycetes</taxon>
        <taxon>Dothideomycetidae</taxon>
        <taxon>Mycosphaerellales</taxon>
        <taxon>Teratosphaeriaceae</taxon>
        <taxon>Hortaea</taxon>
    </lineage>
</organism>
<dbReference type="GO" id="GO:0005634">
    <property type="term" value="C:nucleus"/>
    <property type="evidence" value="ECO:0007669"/>
    <property type="project" value="TreeGrafter"/>
</dbReference>
<dbReference type="GO" id="GO:0003676">
    <property type="term" value="F:nucleic acid binding"/>
    <property type="evidence" value="ECO:0007669"/>
    <property type="project" value="InterPro"/>
</dbReference>
<dbReference type="GO" id="GO:0008408">
    <property type="term" value="F:3'-5' exonuclease activity"/>
    <property type="evidence" value="ECO:0007669"/>
    <property type="project" value="InterPro"/>
</dbReference>
<keyword evidence="1" id="KW-0540">Nuclease</keyword>
<evidence type="ECO:0000256" key="1">
    <source>
        <dbReference type="ARBA" id="ARBA00022722"/>
    </source>
</evidence>
<dbReference type="Gene3D" id="3.30.420.10">
    <property type="entry name" value="Ribonuclease H-like superfamily/Ribonuclease H"/>
    <property type="match status" value="1"/>
</dbReference>
<accession>A0A3M7F5F5</accession>
<feature type="region of interest" description="Disordered" evidence="4">
    <location>
        <begin position="1216"/>
        <end position="1260"/>
    </location>
</feature>
<reference evidence="6 7" key="1">
    <citation type="journal article" date="2018" name="BMC Genomics">
        <title>Genomic evidence for intraspecific hybridization in a clonal and extremely halotolerant yeast.</title>
        <authorList>
            <person name="Gostincar C."/>
            <person name="Stajich J.E."/>
            <person name="Zupancic J."/>
            <person name="Zalar P."/>
            <person name="Gunde-Cimerman N."/>
        </authorList>
    </citation>
    <scope>NUCLEOTIDE SEQUENCE [LARGE SCALE GENOMIC DNA]</scope>
    <source>
        <strain evidence="6 7">EXF-10513</strain>
    </source>
</reference>
<dbReference type="InterPro" id="IPR012337">
    <property type="entry name" value="RNaseH-like_sf"/>
</dbReference>
<dbReference type="Pfam" id="PF01612">
    <property type="entry name" value="DNA_pol_A_exo1"/>
    <property type="match status" value="1"/>
</dbReference>
<proteinExistence type="predicted"/>
<gene>
    <name evidence="6" type="ORF">D0864_07773</name>
</gene>
<keyword evidence="2" id="KW-0378">Hydrolase</keyword>
<dbReference type="InterPro" id="IPR051132">
    <property type="entry name" value="3-5_Exonuclease_domain"/>
</dbReference>
<feature type="region of interest" description="Disordered" evidence="4">
    <location>
        <begin position="671"/>
        <end position="728"/>
    </location>
</feature>
<feature type="domain" description="3'-5' exonuclease" evidence="5">
    <location>
        <begin position="940"/>
        <end position="1126"/>
    </location>
</feature>
<evidence type="ECO:0000256" key="3">
    <source>
        <dbReference type="SAM" id="Coils"/>
    </source>
</evidence>
<dbReference type="CDD" id="cd06141">
    <property type="entry name" value="WRN_exo"/>
    <property type="match status" value="1"/>
</dbReference>
<dbReference type="Proteomes" id="UP000269539">
    <property type="component" value="Unassembled WGS sequence"/>
</dbReference>
<dbReference type="AlphaFoldDB" id="A0A3M7F5F5"/>
<dbReference type="InterPro" id="IPR002562">
    <property type="entry name" value="3'-5'_exonuclease_dom"/>
</dbReference>
<evidence type="ECO:0000256" key="4">
    <source>
        <dbReference type="SAM" id="MobiDB-lite"/>
    </source>
</evidence>
<feature type="compositionally biased region" description="Polar residues" evidence="4">
    <location>
        <begin position="165"/>
        <end position="180"/>
    </location>
</feature>
<feature type="compositionally biased region" description="Basic residues" evidence="4">
    <location>
        <begin position="776"/>
        <end position="786"/>
    </location>
</feature>
<evidence type="ECO:0000313" key="6">
    <source>
        <dbReference type="EMBL" id="RMY83624.1"/>
    </source>
</evidence>
<feature type="compositionally biased region" description="Low complexity" evidence="4">
    <location>
        <begin position="1242"/>
        <end position="1260"/>
    </location>
</feature>
<dbReference type="GO" id="GO:0005737">
    <property type="term" value="C:cytoplasm"/>
    <property type="evidence" value="ECO:0007669"/>
    <property type="project" value="TreeGrafter"/>
</dbReference>
<feature type="region of interest" description="Disordered" evidence="4">
    <location>
        <begin position="746"/>
        <end position="810"/>
    </location>
</feature>
<sequence length="1260" mass="141322">MEDGHYKATQRGSPTGQKALKWIGMSLHRAAFSDAATIRPRQSWRRQHQAVDGQAPAPLAEVDNPNSLYAKRTYSTSRLPSARPINQRWDRSRGLAIGITSTSALRDRMWSRNDGIACVPPGTQVRMATRPLGSQKPPPPSPLRQRESEVQRTPANPGESRLGSLVNNPNAKPTSAPATSQRDETILQRWAHDQQSWERREKELLEQNEAHVRKNGELHDEINNLKDQRIRDKQKTLSEERARADKERQAQLVELGRLEDRIKSLMKEASKFDRQRTDLERNLSNAERTNKQHEEYIQNLDIQYANDLAVERRAHEIQRMAELEAVKKGRQARQENERSSYEAYKNVYDAGMAAVSRFRNNVEKVEIGQFSASSAVRNQQSYTALMEKSDPWFKHKYPELLSQLDGLVVSLRNKAEKSGKAIKDLRMKQGPILEEFKYHAHVSRALTRYHWLDAAANRMKTTQTFYWVANEVLFRIRRDEIDSEITHIENKYPNANDRSAEITEEIRLKKQERTTINKIISVFAANRETESLKVLLSDRLEEKEVFSAYSFPISQITDANNRFGLVTGDDSKAVGDSDISHGEKISVRGSFIDMRTVVNKQLAELQALVRRRSLLQQALGKVSSGRESALDAEIKNKLELSKRIERLALAELTMSRKTSFVHPSASLGRSRVTRMSVSKPPVQKAVPSKDEIDKIYGSRSADVQRKMELEREIESEKDSKEKSAKERELKEHCLRIFEKQKALKAYKRARTREAMRSTSSTGKEVKDESAGAGSARKLRLRRSANRRKGEASANAGSAVESKSEGNHAASASLNMQPTAAKQAPHTSCAHDFRQFYGIDNAHSDSASNALQAHHREDLDFYRFSNSAAPVGPSAETGVTADSTMSSSTPPRSTDADYETPTRYQIPFADYRNAVMASRNSNAAFWSHKLYKNQEGKGPTIHFCTSFKQAEEQAQKFLHEPVLGFDIEWEPFKKTSIKDNVSLIQIAAEDKIAIFHLARFPGEITDQLIPPSLRRILESEQTIKSGVNVAGDARRILNHLGIEMKGLFELSHLYKIVHFSATQPHKVNKRMLNLAAQVQQVLLLPLKKDEVRTSAWAKPLGMQQVEYSASDAYAGFRLFHALEAKRRKMDPVPPRPALYEKQAPLVLGDGSVVRGKSAVSASSKKEAGDVDEEAADEVFYDAVESQDSSDLDVDVVAGVPLAGLRITYPTLPPLEDALVEGNMPKNAGQHGSISSPKPRTGESSTSASSSASSPSVSEADK</sequence>
<feature type="coiled-coil region" evidence="3">
    <location>
        <begin position="208"/>
        <end position="303"/>
    </location>
</feature>
<keyword evidence="3" id="KW-0175">Coiled coil</keyword>
<evidence type="ECO:0000256" key="2">
    <source>
        <dbReference type="ARBA" id="ARBA00022801"/>
    </source>
</evidence>
<evidence type="ECO:0000313" key="7">
    <source>
        <dbReference type="Proteomes" id="UP000269539"/>
    </source>
</evidence>
<protein>
    <recommendedName>
        <fullName evidence="5">3'-5' exonuclease domain-containing protein</fullName>
    </recommendedName>
</protein>
<feature type="region of interest" description="Disordered" evidence="4">
    <location>
        <begin position="870"/>
        <end position="898"/>
    </location>
</feature>
<comment type="caution">
    <text evidence="6">The sequence shown here is derived from an EMBL/GenBank/DDBJ whole genome shotgun (WGS) entry which is preliminary data.</text>
</comment>
<feature type="compositionally biased region" description="Low complexity" evidence="4">
    <location>
        <begin position="882"/>
        <end position="892"/>
    </location>
</feature>
<dbReference type="PANTHER" id="PTHR13620">
    <property type="entry name" value="3-5 EXONUCLEASE"/>
    <property type="match status" value="1"/>
</dbReference>
<name>A0A3M7F5F5_HORWE</name>
<dbReference type="InterPro" id="IPR036397">
    <property type="entry name" value="RNaseH_sf"/>
</dbReference>
<evidence type="ECO:0000259" key="5">
    <source>
        <dbReference type="SMART" id="SM00474"/>
    </source>
</evidence>
<dbReference type="VEuPathDB" id="FungiDB:BTJ68_13611"/>
<dbReference type="GO" id="GO:0006139">
    <property type="term" value="P:nucleobase-containing compound metabolic process"/>
    <property type="evidence" value="ECO:0007669"/>
    <property type="project" value="InterPro"/>
</dbReference>
<dbReference type="EMBL" id="QWIO01000850">
    <property type="protein sequence ID" value="RMY83624.1"/>
    <property type="molecule type" value="Genomic_DNA"/>
</dbReference>
<dbReference type="SMART" id="SM00474">
    <property type="entry name" value="35EXOc"/>
    <property type="match status" value="1"/>
</dbReference>